<dbReference type="AlphaFoldDB" id="A0A7C8MCW4"/>
<feature type="signal peptide" evidence="2">
    <location>
        <begin position="1"/>
        <end position="24"/>
    </location>
</feature>
<dbReference type="Gene3D" id="2.40.70.10">
    <property type="entry name" value="Acid Proteases"/>
    <property type="match status" value="2"/>
</dbReference>
<dbReference type="EMBL" id="JAADJZ010000007">
    <property type="protein sequence ID" value="KAF2873861.1"/>
    <property type="molecule type" value="Genomic_DNA"/>
</dbReference>
<feature type="chain" id="PRO_5029021590" evidence="2">
    <location>
        <begin position="25"/>
        <end position="396"/>
    </location>
</feature>
<dbReference type="SUPFAM" id="SSF50630">
    <property type="entry name" value="Acid proteases"/>
    <property type="match status" value="1"/>
</dbReference>
<accession>A0A7C8MCW4</accession>
<keyword evidence="2" id="KW-0732">Signal</keyword>
<dbReference type="CDD" id="cd05471">
    <property type="entry name" value="pepsin_like"/>
    <property type="match status" value="1"/>
</dbReference>
<name>A0A7C8MCW4_9PLEO</name>
<organism evidence="4 5">
    <name type="scientific">Massariosphaeria phaeospora</name>
    <dbReference type="NCBI Taxonomy" id="100035"/>
    <lineage>
        <taxon>Eukaryota</taxon>
        <taxon>Fungi</taxon>
        <taxon>Dikarya</taxon>
        <taxon>Ascomycota</taxon>
        <taxon>Pezizomycotina</taxon>
        <taxon>Dothideomycetes</taxon>
        <taxon>Pleosporomycetidae</taxon>
        <taxon>Pleosporales</taxon>
        <taxon>Pleosporales incertae sedis</taxon>
        <taxon>Massariosphaeria</taxon>
    </lineage>
</organism>
<comment type="caution">
    <text evidence="4">The sequence shown here is derived from an EMBL/GenBank/DDBJ whole genome shotgun (WGS) entry which is preliminary data.</text>
</comment>
<dbReference type="Pfam" id="PF00026">
    <property type="entry name" value="Asp"/>
    <property type="match status" value="1"/>
</dbReference>
<feature type="domain" description="Peptidase A1" evidence="3">
    <location>
        <begin position="61"/>
        <end position="385"/>
    </location>
</feature>
<reference evidence="4 5" key="1">
    <citation type="submission" date="2020-01" db="EMBL/GenBank/DDBJ databases">
        <authorList>
            <consortium name="DOE Joint Genome Institute"/>
            <person name="Haridas S."/>
            <person name="Albert R."/>
            <person name="Binder M."/>
            <person name="Bloem J."/>
            <person name="Labutti K."/>
            <person name="Salamov A."/>
            <person name="Andreopoulos B."/>
            <person name="Baker S.E."/>
            <person name="Barry K."/>
            <person name="Bills G."/>
            <person name="Bluhm B.H."/>
            <person name="Cannon C."/>
            <person name="Castanera R."/>
            <person name="Culley D.E."/>
            <person name="Daum C."/>
            <person name="Ezra D."/>
            <person name="Gonzalez J.B."/>
            <person name="Henrissat B."/>
            <person name="Kuo A."/>
            <person name="Liang C."/>
            <person name="Lipzen A."/>
            <person name="Lutzoni F."/>
            <person name="Magnuson J."/>
            <person name="Mondo S."/>
            <person name="Nolan M."/>
            <person name="Ohm R."/>
            <person name="Pangilinan J."/>
            <person name="Park H.-J.H."/>
            <person name="Ramirez L."/>
            <person name="Alfaro M."/>
            <person name="Sun H."/>
            <person name="Tritt A."/>
            <person name="Yoshinaga Y."/>
            <person name="Zwiers L.-H.L."/>
            <person name="Turgeon B.G."/>
            <person name="Goodwin S.B."/>
            <person name="Spatafora J.W."/>
            <person name="Crous P.W."/>
            <person name="Grigoriev I.V."/>
        </authorList>
    </citation>
    <scope>NUCLEOTIDE SEQUENCE [LARGE SCALE GENOMIC DNA]</scope>
    <source>
        <strain evidence="4 5">CBS 611.86</strain>
    </source>
</reference>
<evidence type="ECO:0000256" key="2">
    <source>
        <dbReference type="SAM" id="SignalP"/>
    </source>
</evidence>
<evidence type="ECO:0000259" key="3">
    <source>
        <dbReference type="PROSITE" id="PS51767"/>
    </source>
</evidence>
<dbReference type="OrthoDB" id="15189at2759"/>
<dbReference type="PANTHER" id="PTHR47966:SF47">
    <property type="entry name" value="ENDOPEPTIDASE, PUTATIVE (AFU_ORTHOLOGUE AFUA_3G01220)-RELATED"/>
    <property type="match status" value="1"/>
</dbReference>
<evidence type="ECO:0000313" key="4">
    <source>
        <dbReference type="EMBL" id="KAF2873861.1"/>
    </source>
</evidence>
<dbReference type="InterPro" id="IPR001461">
    <property type="entry name" value="Aspartic_peptidase_A1"/>
</dbReference>
<dbReference type="InterPro" id="IPR034164">
    <property type="entry name" value="Pepsin-like_dom"/>
</dbReference>
<gene>
    <name evidence="4" type="ORF">BDV95DRAFT_605333</name>
</gene>
<dbReference type="InterPro" id="IPR033121">
    <property type="entry name" value="PEPTIDASE_A1"/>
</dbReference>
<dbReference type="GO" id="GO:0006508">
    <property type="term" value="P:proteolysis"/>
    <property type="evidence" value="ECO:0007669"/>
    <property type="project" value="InterPro"/>
</dbReference>
<keyword evidence="5" id="KW-1185">Reference proteome</keyword>
<dbReference type="GO" id="GO:0004190">
    <property type="term" value="F:aspartic-type endopeptidase activity"/>
    <property type="evidence" value="ECO:0007669"/>
    <property type="project" value="InterPro"/>
</dbReference>
<dbReference type="Proteomes" id="UP000481861">
    <property type="component" value="Unassembled WGS sequence"/>
</dbReference>
<proteinExistence type="inferred from homology"/>
<dbReference type="GO" id="GO:0000324">
    <property type="term" value="C:fungal-type vacuole"/>
    <property type="evidence" value="ECO:0007669"/>
    <property type="project" value="TreeGrafter"/>
</dbReference>
<evidence type="ECO:0000256" key="1">
    <source>
        <dbReference type="ARBA" id="ARBA00007447"/>
    </source>
</evidence>
<comment type="similarity">
    <text evidence="1">Belongs to the peptidase A1 family.</text>
</comment>
<dbReference type="PANTHER" id="PTHR47966">
    <property type="entry name" value="BETA-SITE APP-CLEAVING ENZYME, ISOFORM A-RELATED"/>
    <property type="match status" value="1"/>
</dbReference>
<dbReference type="InterPro" id="IPR021109">
    <property type="entry name" value="Peptidase_aspartic_dom_sf"/>
</dbReference>
<dbReference type="PROSITE" id="PS51767">
    <property type="entry name" value="PEPTIDASE_A1"/>
    <property type="match status" value="1"/>
</dbReference>
<sequence>MLHRINVYIFCLVGFLVLLGNTAAVPGNDAIVFDLVRTPEPNAHRKRDDTVAVEQLVQRTSRLGMAVVLEGKKYILNIDTGASTSWIARDDFACYDVGRNLRSQDFCKMGPGLYEEDFTSIGDFDEAYGTLAEAASGHWAKETIGLGGFDVEDAPIAFVSSLIWKGDGLTVGIFGLGWDPDDTGGIKSTIWQQLCKKHCLPVQFTLATNRYEDGEHNAGSIAFGGTLDGQPVTPDEWVTVDAVPVPQKLDQWHIDRSELGVVHNGVTTQTEIGQVTLVDSGDPKIRLPQETFYDIIDMWDPEPWFHDDTKNWVVDCTAQGPGSVYIEIGGTRFLFPVKDNIVLQYALLDEGTCLLQLAVGNVLGLPFMRHVIVHHDLEGIKEGKGPKISFKQRVYN</sequence>
<evidence type="ECO:0000313" key="5">
    <source>
        <dbReference type="Proteomes" id="UP000481861"/>
    </source>
</evidence>
<protein>
    <submittedName>
        <fullName evidence="4">Aspartic peptidase domain-containing protein</fullName>
    </submittedName>
</protein>